<reference evidence="1" key="1">
    <citation type="submission" date="2021-06" db="EMBL/GenBank/DDBJ databases">
        <authorList>
            <person name="Kallberg Y."/>
            <person name="Tangrot J."/>
            <person name="Rosling A."/>
        </authorList>
    </citation>
    <scope>NUCLEOTIDE SEQUENCE</scope>
    <source>
        <strain evidence="1">IN212</strain>
    </source>
</reference>
<evidence type="ECO:0000313" key="1">
    <source>
        <dbReference type="EMBL" id="CAG8785823.1"/>
    </source>
</evidence>
<gene>
    <name evidence="1" type="ORF">RFULGI_LOCUS16244</name>
</gene>
<dbReference type="Proteomes" id="UP000789396">
    <property type="component" value="Unassembled WGS sequence"/>
</dbReference>
<dbReference type="EMBL" id="CAJVPZ010056536">
    <property type="protein sequence ID" value="CAG8785823.1"/>
    <property type="molecule type" value="Genomic_DNA"/>
</dbReference>
<evidence type="ECO:0000313" key="2">
    <source>
        <dbReference type="Proteomes" id="UP000789396"/>
    </source>
</evidence>
<proteinExistence type="predicted"/>
<dbReference type="AlphaFoldDB" id="A0A9N9JM75"/>
<dbReference type="OrthoDB" id="2477176at2759"/>
<name>A0A9N9JM75_9GLOM</name>
<sequence>MEDETLGQLLPSFDEILFFMVHLMVDYQEQPSINLAPQALWLVKDSTKNSPIQFVILQVKQKIYNSLQKYWGNLNNAGLLAILLDSRLKKICPWPNYIREKTIRLYREELDTIANDRPLPTASPQATTSSTNRYFTSIFYDYSNDDSTDNELDKYMDIKIVSIAPQDKSPLEW</sequence>
<protein>
    <submittedName>
        <fullName evidence="1">4107_t:CDS:1</fullName>
    </submittedName>
</protein>
<accession>A0A9N9JM75</accession>
<organism evidence="1 2">
    <name type="scientific">Racocetra fulgida</name>
    <dbReference type="NCBI Taxonomy" id="60492"/>
    <lineage>
        <taxon>Eukaryota</taxon>
        <taxon>Fungi</taxon>
        <taxon>Fungi incertae sedis</taxon>
        <taxon>Mucoromycota</taxon>
        <taxon>Glomeromycotina</taxon>
        <taxon>Glomeromycetes</taxon>
        <taxon>Diversisporales</taxon>
        <taxon>Gigasporaceae</taxon>
        <taxon>Racocetra</taxon>
    </lineage>
</organism>
<comment type="caution">
    <text evidence="1">The sequence shown here is derived from an EMBL/GenBank/DDBJ whole genome shotgun (WGS) entry which is preliminary data.</text>
</comment>
<keyword evidence="2" id="KW-1185">Reference proteome</keyword>